<feature type="region of interest" description="Disordered" evidence="1">
    <location>
        <begin position="854"/>
        <end position="900"/>
    </location>
</feature>
<reference evidence="2 3" key="1">
    <citation type="journal article" date="2015" name="Sci. Rep.">
        <title>Genome of the facultative scuticociliatosis pathogen Pseudocohnilembus persalinus provides insight into its virulence through horizontal gene transfer.</title>
        <authorList>
            <person name="Xiong J."/>
            <person name="Wang G."/>
            <person name="Cheng J."/>
            <person name="Tian M."/>
            <person name="Pan X."/>
            <person name="Warren A."/>
            <person name="Jiang C."/>
            <person name="Yuan D."/>
            <person name="Miao W."/>
        </authorList>
    </citation>
    <scope>NUCLEOTIDE SEQUENCE [LARGE SCALE GENOMIC DNA]</scope>
    <source>
        <strain evidence="2">36N120E</strain>
    </source>
</reference>
<comment type="caution">
    <text evidence="2">The sequence shown here is derived from an EMBL/GenBank/DDBJ whole genome shotgun (WGS) entry which is preliminary data.</text>
</comment>
<sequence>MSQSSMQKSVSIQLSKRYVITSKGGSNIFDNPQYLSDEQAIFSNKIKEQYKYLQPEQDENQLFGGDNEEKQITKDEKIQEFQIQTENQKELNIFNNLANIRDRTDKQDCQLSQQQQNQQNHIDDSLAQQLKYLKDQQQNLSDLSNIQKEKSYEQQEQDNSKEQEQKYKKNYFLNNKSSQGSQDKNKNSSDFFINKEKIFMGYPLRLFVDSHRRFYGQAISEALSFNGLICLFKNVDQFDKYGIPLFIKGEQNRLNIQDDLDDQLSVQSNQSSSFYYESNSNQFLEESFSGKNQKVQLQTMKKRVFNQWIPLYINEQHFNENEKQIKFQLEKLYKILDFDGQFSAEIIFKLLPPLLVKQTMQIAIKFIKMTKNYVQQQNEDDIVNQIQAFLQIFKLFYELSKRYYDIGHQIFLEKQEKFEKNDQSRSKGQLGDLGEFQFIAQVYDEKYLNGDKFKENYMRETTARAVKWISEDREKQIINRKIIKPESINKEVQLHFTLWEKNRTFQIITSQLLNYFGRHNFLNLLDRCYCILDKDLLKQFIKHVRGIKVNIENYQDFFQFQYGKKMNKWEVIEFLQQSYEISNKQNYTDNLILPKYIQYKKNIENNHFNQKKPHQQKVYGNTGDNLQNYSQQQYLQRKQPNYFKKQQPIRRVYGNTDDTVQATNQEQKQQQLVAKLNDSKQNNIKKDYGNIQNSQVFTNNNQKQRKTSYNQNQMTINQSKNNMKQSGEHGDNKNRYNKYQNAQQNHYYNNRDIQKQRQKDFKQKYNNGFGILGEKYDQDFPTLNPDKQQLIQTPDFQNEQQCEYAKQINHQQQNIQQNQTPFIQEQNYEQNDEPKFISQEEKDKEPVKNYLEFNQKDDNDNDQNQSEENKNQCEDSKNQCESSENQIKSQNPNQDGFIQPLDESDIQQSFLSVNKNDNNINYQYNQQVQSGIQPIEESQNSCNFQESQEIKEQIQYNQQQTDNIKDDIMNQQKSQIQSQQQQDYELYQQYNIMQQQNEKKNQIYQSNDNDHILPQSEDDSESSENDNQV</sequence>
<keyword evidence="3" id="KW-1185">Reference proteome</keyword>
<evidence type="ECO:0000313" key="3">
    <source>
        <dbReference type="Proteomes" id="UP000054937"/>
    </source>
</evidence>
<organism evidence="2 3">
    <name type="scientific">Pseudocohnilembus persalinus</name>
    <name type="common">Ciliate</name>
    <dbReference type="NCBI Taxonomy" id="266149"/>
    <lineage>
        <taxon>Eukaryota</taxon>
        <taxon>Sar</taxon>
        <taxon>Alveolata</taxon>
        <taxon>Ciliophora</taxon>
        <taxon>Intramacronucleata</taxon>
        <taxon>Oligohymenophorea</taxon>
        <taxon>Scuticociliatia</taxon>
        <taxon>Philasterida</taxon>
        <taxon>Pseudocohnilembidae</taxon>
        <taxon>Pseudocohnilembus</taxon>
    </lineage>
</organism>
<evidence type="ECO:0000256" key="1">
    <source>
        <dbReference type="SAM" id="MobiDB-lite"/>
    </source>
</evidence>
<dbReference type="InParanoid" id="A0A0V0QGV7"/>
<feature type="compositionally biased region" description="Basic and acidic residues" evidence="1">
    <location>
        <begin position="867"/>
        <end position="878"/>
    </location>
</feature>
<name>A0A0V0QGV7_PSEPJ</name>
<evidence type="ECO:0000313" key="2">
    <source>
        <dbReference type="EMBL" id="KRX01380.1"/>
    </source>
</evidence>
<dbReference type="EMBL" id="LDAU01000170">
    <property type="protein sequence ID" value="KRX01380.1"/>
    <property type="molecule type" value="Genomic_DNA"/>
</dbReference>
<dbReference type="Proteomes" id="UP000054937">
    <property type="component" value="Unassembled WGS sequence"/>
</dbReference>
<proteinExistence type="predicted"/>
<gene>
    <name evidence="2" type="ORF">PPERSA_01283</name>
</gene>
<feature type="compositionally biased region" description="Acidic residues" evidence="1">
    <location>
        <begin position="1016"/>
        <end position="1029"/>
    </location>
</feature>
<dbReference type="AlphaFoldDB" id="A0A0V0QGV7"/>
<dbReference type="OrthoDB" id="109543at2759"/>
<accession>A0A0V0QGV7</accession>
<feature type="compositionally biased region" description="Polar residues" evidence="1">
    <location>
        <begin position="997"/>
        <end position="1007"/>
    </location>
</feature>
<feature type="region of interest" description="Disordered" evidence="1">
    <location>
        <begin position="997"/>
        <end position="1029"/>
    </location>
</feature>
<feature type="compositionally biased region" description="Polar residues" evidence="1">
    <location>
        <begin position="879"/>
        <end position="896"/>
    </location>
</feature>
<protein>
    <submittedName>
        <fullName evidence="2">Uncharacterized protein</fullName>
    </submittedName>
</protein>